<keyword evidence="8 12" id="KW-0238">DNA-binding</keyword>
<dbReference type="GO" id="GO:0006285">
    <property type="term" value="P:base-excision repair, AP site formation"/>
    <property type="evidence" value="ECO:0007669"/>
    <property type="project" value="TreeGrafter"/>
</dbReference>
<keyword evidence="7 12" id="KW-0411">Iron-sulfur</keyword>
<dbReference type="KEGG" id="bgok:Pr1d_19170"/>
<evidence type="ECO:0000256" key="12">
    <source>
        <dbReference type="HAMAP-Rule" id="MF_00942"/>
    </source>
</evidence>
<evidence type="ECO:0000256" key="10">
    <source>
        <dbReference type="ARBA" id="ARBA00023239"/>
    </source>
</evidence>
<reference evidence="15 16" key="1">
    <citation type="submission" date="2019-08" db="EMBL/GenBank/DDBJ databases">
        <title>Deep-cultivation of Planctomycetes and their phenomic and genomic characterization uncovers novel biology.</title>
        <authorList>
            <person name="Wiegand S."/>
            <person name="Jogler M."/>
            <person name="Boedeker C."/>
            <person name="Pinto D."/>
            <person name="Vollmers J."/>
            <person name="Rivas-Marin E."/>
            <person name="Kohn T."/>
            <person name="Peeters S.H."/>
            <person name="Heuer A."/>
            <person name="Rast P."/>
            <person name="Oberbeckmann S."/>
            <person name="Bunk B."/>
            <person name="Jeske O."/>
            <person name="Meyerdierks A."/>
            <person name="Storesund J.E."/>
            <person name="Kallscheuer N."/>
            <person name="Luecker S."/>
            <person name="Lage O.M."/>
            <person name="Pohl T."/>
            <person name="Merkel B.J."/>
            <person name="Hornburger P."/>
            <person name="Mueller R.-W."/>
            <person name="Bruemmer F."/>
            <person name="Labrenz M."/>
            <person name="Spormann A.M."/>
            <person name="Op den Camp H."/>
            <person name="Overmann J."/>
            <person name="Amann R."/>
            <person name="Jetten M.S.M."/>
            <person name="Mascher T."/>
            <person name="Medema M.H."/>
            <person name="Devos D.P."/>
            <person name="Kaster A.-K."/>
            <person name="Ovreas L."/>
            <person name="Rohde M."/>
            <person name="Galperin M.Y."/>
            <person name="Jogler C."/>
        </authorList>
    </citation>
    <scope>NUCLEOTIDE SEQUENCE [LARGE SCALE GENOMIC DNA]</scope>
    <source>
        <strain evidence="15 16">Pr1d</strain>
    </source>
</reference>
<keyword evidence="11 12" id="KW-0326">Glycosidase</keyword>
<keyword evidence="9 12" id="KW-0234">DNA repair</keyword>
<dbReference type="InterPro" id="IPR003651">
    <property type="entry name" value="Endonuclease3_FeS-loop_motif"/>
</dbReference>
<dbReference type="HAMAP" id="MF_00942">
    <property type="entry name" value="Nth"/>
    <property type="match status" value="1"/>
</dbReference>
<comment type="function">
    <text evidence="12">DNA repair enzyme that has both DNA N-glycosylase activity and AP-lyase activity. The DNA N-glycosylase activity releases various damaged pyrimidines from DNA by cleaving the N-glycosidic bond, leaving an AP (apurinic/apyrimidinic) site. The AP-lyase activity cleaves the phosphodiester bond 3' to the AP site by a beta-elimination, leaving a 3'-terminal unsaturated sugar and a product with a terminal 5'-phosphate.</text>
</comment>
<dbReference type="PIRSF" id="PIRSF001435">
    <property type="entry name" value="Nth"/>
    <property type="match status" value="1"/>
</dbReference>
<evidence type="ECO:0000313" key="15">
    <source>
        <dbReference type="EMBL" id="QEG34635.1"/>
    </source>
</evidence>
<evidence type="ECO:0000256" key="4">
    <source>
        <dbReference type="ARBA" id="ARBA00022763"/>
    </source>
</evidence>
<keyword evidence="10 12" id="KW-0456">Lyase</keyword>
<comment type="similarity">
    <text evidence="1 12">Belongs to the Nth/MutY family.</text>
</comment>
<evidence type="ECO:0000256" key="9">
    <source>
        <dbReference type="ARBA" id="ARBA00023204"/>
    </source>
</evidence>
<evidence type="ECO:0000259" key="14">
    <source>
        <dbReference type="SMART" id="SM00478"/>
    </source>
</evidence>
<feature type="binding site" evidence="12">
    <location>
        <position position="221"/>
    </location>
    <ligand>
        <name>[4Fe-4S] cluster</name>
        <dbReference type="ChEBI" id="CHEBI:49883"/>
    </ligand>
</feature>
<dbReference type="Gene3D" id="1.10.1670.10">
    <property type="entry name" value="Helix-hairpin-Helix base-excision DNA repair enzymes (C-terminal)"/>
    <property type="match status" value="1"/>
</dbReference>
<dbReference type="InterPro" id="IPR000445">
    <property type="entry name" value="HhH_motif"/>
</dbReference>
<dbReference type="Gene3D" id="1.10.340.30">
    <property type="entry name" value="Hypothetical protein, domain 2"/>
    <property type="match status" value="1"/>
</dbReference>
<dbReference type="FunFam" id="1.10.1670.10:FF:000001">
    <property type="entry name" value="Endonuclease III"/>
    <property type="match status" value="1"/>
</dbReference>
<dbReference type="GO" id="GO:0003677">
    <property type="term" value="F:DNA binding"/>
    <property type="evidence" value="ECO:0007669"/>
    <property type="project" value="UniProtKB-UniRule"/>
</dbReference>
<dbReference type="InterPro" id="IPR005759">
    <property type="entry name" value="Nth"/>
</dbReference>
<dbReference type="PANTHER" id="PTHR10359">
    <property type="entry name" value="A/G-SPECIFIC ADENINE GLYCOSYLASE/ENDONUCLEASE III"/>
    <property type="match status" value="1"/>
</dbReference>
<dbReference type="InterPro" id="IPR023170">
    <property type="entry name" value="HhH_base_excis_C"/>
</dbReference>
<organism evidence="15 16">
    <name type="scientific">Bythopirellula goksoeyrii</name>
    <dbReference type="NCBI Taxonomy" id="1400387"/>
    <lineage>
        <taxon>Bacteria</taxon>
        <taxon>Pseudomonadati</taxon>
        <taxon>Planctomycetota</taxon>
        <taxon>Planctomycetia</taxon>
        <taxon>Pirellulales</taxon>
        <taxon>Lacipirellulaceae</taxon>
        <taxon>Bythopirellula</taxon>
    </lineage>
</organism>
<dbReference type="Pfam" id="PF00633">
    <property type="entry name" value="HHH"/>
    <property type="match status" value="1"/>
</dbReference>
<protein>
    <recommendedName>
        <fullName evidence="12">Endonuclease III</fullName>
        <ecNumber evidence="12">4.2.99.18</ecNumber>
    </recommendedName>
    <alternativeName>
        <fullName evidence="12">DNA-(apurinic or apyrimidinic site) lyase</fullName>
    </alternativeName>
</protein>
<dbReference type="PANTHER" id="PTHR10359:SF18">
    <property type="entry name" value="ENDONUCLEASE III"/>
    <property type="match status" value="1"/>
</dbReference>
<dbReference type="SMART" id="SM00525">
    <property type="entry name" value="FES"/>
    <property type="match status" value="1"/>
</dbReference>
<feature type="binding site" evidence="12">
    <location>
        <position position="227"/>
    </location>
    <ligand>
        <name>[4Fe-4S] cluster</name>
        <dbReference type="ChEBI" id="CHEBI:49883"/>
    </ligand>
</feature>
<feature type="domain" description="HhH-GPD" evidence="14">
    <location>
        <begin position="61"/>
        <end position="209"/>
    </location>
</feature>
<dbReference type="Proteomes" id="UP000323917">
    <property type="component" value="Chromosome"/>
</dbReference>
<dbReference type="EMBL" id="CP042913">
    <property type="protein sequence ID" value="QEG34635.1"/>
    <property type="molecule type" value="Genomic_DNA"/>
</dbReference>
<gene>
    <name evidence="15" type="primary">pdg_1</name>
    <name evidence="12" type="synonym">nth</name>
    <name evidence="15" type="ORF">Pr1d_19170</name>
</gene>
<evidence type="ECO:0000256" key="7">
    <source>
        <dbReference type="ARBA" id="ARBA00023014"/>
    </source>
</evidence>
<feature type="region of interest" description="Disordered" evidence="13">
    <location>
        <begin position="1"/>
        <end position="24"/>
    </location>
</feature>
<evidence type="ECO:0000313" key="16">
    <source>
        <dbReference type="Proteomes" id="UP000323917"/>
    </source>
</evidence>
<dbReference type="GO" id="GO:0046872">
    <property type="term" value="F:metal ion binding"/>
    <property type="evidence" value="ECO:0007669"/>
    <property type="project" value="UniProtKB-KW"/>
</dbReference>
<comment type="catalytic activity">
    <reaction evidence="12">
        <text>2'-deoxyribonucleotide-(2'-deoxyribose 5'-phosphate)-2'-deoxyribonucleotide-DNA = a 3'-end 2'-deoxyribonucleotide-(2,3-dehydro-2,3-deoxyribose 5'-phosphate)-DNA + a 5'-end 5'-phospho-2'-deoxyribonucleoside-DNA + H(+)</text>
        <dbReference type="Rhea" id="RHEA:66592"/>
        <dbReference type="Rhea" id="RHEA-COMP:13180"/>
        <dbReference type="Rhea" id="RHEA-COMP:16897"/>
        <dbReference type="Rhea" id="RHEA-COMP:17067"/>
        <dbReference type="ChEBI" id="CHEBI:15378"/>
        <dbReference type="ChEBI" id="CHEBI:136412"/>
        <dbReference type="ChEBI" id="CHEBI:157695"/>
        <dbReference type="ChEBI" id="CHEBI:167181"/>
        <dbReference type="EC" id="4.2.99.18"/>
    </reaction>
</comment>
<dbReference type="InterPro" id="IPR011257">
    <property type="entry name" value="DNA_glycosylase"/>
</dbReference>
<comment type="cofactor">
    <cofactor evidence="12">
        <name>[4Fe-4S] cluster</name>
        <dbReference type="ChEBI" id="CHEBI:49883"/>
    </cofactor>
    <text evidence="12">Binds 1 [4Fe-4S] cluster.</text>
</comment>
<evidence type="ECO:0000256" key="3">
    <source>
        <dbReference type="ARBA" id="ARBA00022723"/>
    </source>
</evidence>
<dbReference type="RefSeq" id="WP_148073260.1">
    <property type="nucleotide sequence ID" value="NZ_CP042913.1"/>
</dbReference>
<dbReference type="EC" id="4.2.99.18" evidence="12"/>
<dbReference type="OrthoDB" id="9800977at2"/>
<evidence type="ECO:0000256" key="13">
    <source>
        <dbReference type="SAM" id="MobiDB-lite"/>
    </source>
</evidence>
<dbReference type="AlphaFoldDB" id="A0A5B9QAG3"/>
<feature type="binding site" evidence="12">
    <location>
        <position position="211"/>
    </location>
    <ligand>
        <name>[4Fe-4S] cluster</name>
        <dbReference type="ChEBI" id="CHEBI:49883"/>
    </ligand>
</feature>
<dbReference type="Pfam" id="PF00730">
    <property type="entry name" value="HhH-GPD"/>
    <property type="match status" value="1"/>
</dbReference>
<proteinExistence type="inferred from homology"/>
<evidence type="ECO:0000256" key="1">
    <source>
        <dbReference type="ARBA" id="ARBA00008343"/>
    </source>
</evidence>
<dbReference type="InterPro" id="IPR003265">
    <property type="entry name" value="HhH-GPD_domain"/>
</dbReference>
<name>A0A5B9QAG3_9BACT</name>
<evidence type="ECO:0000256" key="5">
    <source>
        <dbReference type="ARBA" id="ARBA00022801"/>
    </source>
</evidence>
<keyword evidence="6 12" id="KW-0408">Iron</keyword>
<evidence type="ECO:0000256" key="8">
    <source>
        <dbReference type="ARBA" id="ARBA00023125"/>
    </source>
</evidence>
<keyword evidence="4 12" id="KW-0227">DNA damage</keyword>
<dbReference type="CDD" id="cd00056">
    <property type="entry name" value="ENDO3c"/>
    <property type="match status" value="1"/>
</dbReference>
<keyword evidence="3 12" id="KW-0479">Metal-binding</keyword>
<dbReference type="GO" id="GO:0140078">
    <property type="term" value="F:class I DNA-(apurinic or apyrimidinic site) endonuclease activity"/>
    <property type="evidence" value="ECO:0007669"/>
    <property type="project" value="UniProtKB-EC"/>
</dbReference>
<dbReference type="SMART" id="SM00478">
    <property type="entry name" value="ENDO3c"/>
    <property type="match status" value="1"/>
</dbReference>
<keyword evidence="5 12" id="KW-0378">Hydrolase</keyword>
<sequence>MPPKRVSKPTRPTSGSKKPAPSAELKSHAAKIIRQLKKDFPDADCALVHKTPFQLLVATILSAQCTDERVNLVCKDLFRKYKKPADFAAAPIGDLETAVKSTGFFRNKAKNIKACSTELVGKYKGQVPQDLDSLVELAGVGRKTANVVLGTAYGIPTGVVVDTHVGRLSLRMGLTKQKDAAKVEQDLMQLVPQDEWIGFSHRMILHGRQVCSARKPDCDNCSLQKSCPKVGVGK</sequence>
<keyword evidence="2 12" id="KW-0004">4Fe-4S</keyword>
<feature type="binding site" evidence="12">
    <location>
        <position position="218"/>
    </location>
    <ligand>
        <name>[4Fe-4S] cluster</name>
        <dbReference type="ChEBI" id="CHEBI:49883"/>
    </ligand>
</feature>
<evidence type="ECO:0000256" key="11">
    <source>
        <dbReference type="ARBA" id="ARBA00023295"/>
    </source>
</evidence>
<keyword evidence="16" id="KW-1185">Reference proteome</keyword>
<evidence type="ECO:0000256" key="6">
    <source>
        <dbReference type="ARBA" id="ARBA00023004"/>
    </source>
</evidence>
<dbReference type="SUPFAM" id="SSF48150">
    <property type="entry name" value="DNA-glycosylase"/>
    <property type="match status" value="1"/>
</dbReference>
<dbReference type="FunFam" id="1.10.340.30:FF:000001">
    <property type="entry name" value="Endonuclease III"/>
    <property type="match status" value="1"/>
</dbReference>
<dbReference type="InterPro" id="IPR004036">
    <property type="entry name" value="Endonuclease-III-like_CS2"/>
</dbReference>
<dbReference type="GO" id="GO:0051539">
    <property type="term" value="F:4 iron, 4 sulfur cluster binding"/>
    <property type="evidence" value="ECO:0007669"/>
    <property type="project" value="UniProtKB-UniRule"/>
</dbReference>
<dbReference type="GO" id="GO:0019104">
    <property type="term" value="F:DNA N-glycosylase activity"/>
    <property type="evidence" value="ECO:0007669"/>
    <property type="project" value="UniProtKB-UniRule"/>
</dbReference>
<dbReference type="NCBIfam" id="TIGR01083">
    <property type="entry name" value="nth"/>
    <property type="match status" value="1"/>
</dbReference>
<dbReference type="PROSITE" id="PS01155">
    <property type="entry name" value="ENDONUCLEASE_III_2"/>
    <property type="match status" value="1"/>
</dbReference>
<evidence type="ECO:0000256" key="2">
    <source>
        <dbReference type="ARBA" id="ARBA00022485"/>
    </source>
</evidence>
<accession>A0A5B9QAG3</accession>